<dbReference type="AlphaFoldDB" id="A0A1W9YR64"/>
<dbReference type="InterPro" id="IPR050471">
    <property type="entry name" value="AB_hydrolase"/>
</dbReference>
<name>A0A1W9YR64_MYCBA</name>
<dbReference type="PRINTS" id="PR00111">
    <property type="entry name" value="ABHYDROLASE"/>
</dbReference>
<comment type="caution">
    <text evidence="2">The sequence shown here is derived from an EMBL/GenBank/DDBJ whole genome shotgun (WGS) entry which is preliminary data.</text>
</comment>
<keyword evidence="2" id="KW-0378">Hydrolase</keyword>
<dbReference type="RefSeq" id="WP_083061245.1">
    <property type="nucleotide sequence ID" value="NZ_JACKVM010000001.1"/>
</dbReference>
<feature type="domain" description="AB hydrolase-1" evidence="1">
    <location>
        <begin position="23"/>
        <end position="128"/>
    </location>
</feature>
<reference evidence="2 3" key="1">
    <citation type="submission" date="2017-02" db="EMBL/GenBank/DDBJ databases">
        <title>The new phylogeny of genus Mycobacterium.</title>
        <authorList>
            <person name="Tortoli E."/>
            <person name="Trovato A."/>
            <person name="Cirillo D.M."/>
        </authorList>
    </citation>
    <scope>NUCLEOTIDE SEQUENCE [LARGE SCALE GENOMIC DNA]</scope>
    <source>
        <strain evidence="2 3">DSM 45578</strain>
    </source>
</reference>
<evidence type="ECO:0000313" key="3">
    <source>
        <dbReference type="Proteomes" id="UP000192366"/>
    </source>
</evidence>
<dbReference type="GO" id="GO:0016787">
    <property type="term" value="F:hydrolase activity"/>
    <property type="evidence" value="ECO:0007669"/>
    <property type="project" value="UniProtKB-KW"/>
</dbReference>
<accession>A0A1W9YR64</accession>
<gene>
    <name evidence="2" type="ORF">BST17_23200</name>
</gene>
<dbReference type="SUPFAM" id="SSF53474">
    <property type="entry name" value="alpha/beta-Hydrolases"/>
    <property type="match status" value="1"/>
</dbReference>
<dbReference type="InterPro" id="IPR000073">
    <property type="entry name" value="AB_hydrolase_1"/>
</dbReference>
<dbReference type="PANTHER" id="PTHR43433">
    <property type="entry name" value="HYDROLASE, ALPHA/BETA FOLD FAMILY PROTEIN"/>
    <property type="match status" value="1"/>
</dbReference>
<dbReference type="PANTHER" id="PTHR43433:SF3">
    <property type="entry name" value="NON-HEME CHLOROPEROXIDASE"/>
    <property type="match status" value="1"/>
</dbReference>
<dbReference type="InterPro" id="IPR029058">
    <property type="entry name" value="AB_hydrolase_fold"/>
</dbReference>
<sequence length="261" mass="28203">MPFVTTEDGARIFYKDWGAGESPVLLSHGWPVNADSWETTALLLAEGGHRVIAHDRRGYGRSTQTWHGNEMDSYADDLATLIDALDLSAVTLVGHSIGGAEVVRYIGRHGTGRVARLVLVSTGPLADTDALRARHTADRSQFYRELAGGPIFGHAVSQGIRDAYWLQAMSGGHRGTTAGITAFSTIGFGRDLARVDVPTLIIHGGADELVPPDTGGRRTAEIVDTAVLKIYDGRPHALPATDRDRLHADLLEFIDNREETS</sequence>
<evidence type="ECO:0000259" key="1">
    <source>
        <dbReference type="Pfam" id="PF00561"/>
    </source>
</evidence>
<protein>
    <submittedName>
        <fullName evidence="2">Alpha/beta hydrolase</fullName>
    </submittedName>
</protein>
<dbReference type="Pfam" id="PF00561">
    <property type="entry name" value="Abhydrolase_1"/>
    <property type="match status" value="1"/>
</dbReference>
<dbReference type="Gene3D" id="3.40.50.1820">
    <property type="entry name" value="alpha/beta hydrolase"/>
    <property type="match status" value="1"/>
</dbReference>
<dbReference type="EMBL" id="MVHJ01000027">
    <property type="protein sequence ID" value="ORA02581.1"/>
    <property type="molecule type" value="Genomic_DNA"/>
</dbReference>
<dbReference type="STRING" id="564198.BST17_23200"/>
<dbReference type="Proteomes" id="UP000192366">
    <property type="component" value="Unassembled WGS sequence"/>
</dbReference>
<evidence type="ECO:0000313" key="2">
    <source>
        <dbReference type="EMBL" id="ORA02581.1"/>
    </source>
</evidence>
<organism evidence="2 3">
    <name type="scientific">Mycolicibacterium bacteremicum</name>
    <name type="common">Mycobacterium bacteremicum</name>
    <dbReference type="NCBI Taxonomy" id="564198"/>
    <lineage>
        <taxon>Bacteria</taxon>
        <taxon>Bacillati</taxon>
        <taxon>Actinomycetota</taxon>
        <taxon>Actinomycetes</taxon>
        <taxon>Mycobacteriales</taxon>
        <taxon>Mycobacteriaceae</taxon>
        <taxon>Mycolicibacterium</taxon>
    </lineage>
</organism>
<proteinExistence type="predicted"/>
<dbReference type="OrthoDB" id="9785847at2"/>
<keyword evidence="3" id="KW-1185">Reference proteome</keyword>